<dbReference type="PANTHER" id="PTHR46586">
    <property type="entry name" value="ANKYRIN REPEAT-CONTAINING PROTEIN"/>
    <property type="match status" value="1"/>
</dbReference>
<dbReference type="AlphaFoldDB" id="A0A8T1VSI2"/>
<evidence type="ECO:0000313" key="1">
    <source>
        <dbReference type="EMBL" id="KAG7383916.1"/>
    </source>
</evidence>
<name>A0A8T1VSI2_9STRA</name>
<sequence length="181" mass="19787">MLSPPPLLHVQLALSSELQPLFHAQQLVSDFLIPRTIDGAVYNELLRLKEAYGAFRPWTVGAMDGAATRGRLDIMQKLHSTRAEGCSSRAFVGAAANGHLEVLWWLNEFNASLARPAEMVQSAARNGHARVVKFLWGRLTIDELEAALEAATLNGHAPVVEILRSRVDYLTTASEETSANG</sequence>
<comment type="caution">
    <text evidence="1">The sequence shown here is derived from an EMBL/GenBank/DDBJ whole genome shotgun (WGS) entry which is preliminary data.</text>
</comment>
<reference evidence="1" key="1">
    <citation type="submission" date="2021-02" db="EMBL/GenBank/DDBJ databases">
        <authorList>
            <person name="Palmer J.M."/>
        </authorList>
    </citation>
    <scope>NUCLEOTIDE SEQUENCE</scope>
    <source>
        <strain evidence="1">SCRP734</strain>
    </source>
</reference>
<accession>A0A8T1VSI2</accession>
<dbReference type="EMBL" id="JAGDFM010000163">
    <property type="protein sequence ID" value="KAG7383916.1"/>
    <property type="molecule type" value="Genomic_DNA"/>
</dbReference>
<organism evidence="1 2">
    <name type="scientific">Phytophthora pseudosyringae</name>
    <dbReference type="NCBI Taxonomy" id="221518"/>
    <lineage>
        <taxon>Eukaryota</taxon>
        <taxon>Sar</taxon>
        <taxon>Stramenopiles</taxon>
        <taxon>Oomycota</taxon>
        <taxon>Peronosporomycetes</taxon>
        <taxon>Peronosporales</taxon>
        <taxon>Peronosporaceae</taxon>
        <taxon>Phytophthora</taxon>
    </lineage>
</organism>
<protein>
    <submittedName>
        <fullName evidence="1">Ankyrin repeat and SAM domain-containing protein 3</fullName>
    </submittedName>
</protein>
<dbReference type="InterPro" id="IPR052050">
    <property type="entry name" value="SecEffector_AnkRepeat"/>
</dbReference>
<dbReference type="PANTHER" id="PTHR46586:SF3">
    <property type="entry name" value="ANKYRIN REPEAT-CONTAINING PROTEIN"/>
    <property type="match status" value="1"/>
</dbReference>
<dbReference type="OrthoDB" id="94804at2759"/>
<gene>
    <name evidence="1" type="primary">ANKS3_1</name>
    <name evidence="1" type="ORF">PHYPSEUDO_003209</name>
</gene>
<evidence type="ECO:0000313" key="2">
    <source>
        <dbReference type="Proteomes" id="UP000694044"/>
    </source>
</evidence>
<proteinExistence type="predicted"/>
<keyword evidence="2" id="KW-1185">Reference proteome</keyword>
<dbReference type="Proteomes" id="UP000694044">
    <property type="component" value="Unassembled WGS sequence"/>
</dbReference>